<dbReference type="Proteomes" id="UP001303236">
    <property type="component" value="Chromosome"/>
</dbReference>
<dbReference type="EMBL" id="CP134500">
    <property type="protein sequence ID" value="WNF28027.1"/>
    <property type="molecule type" value="Genomic_DNA"/>
</dbReference>
<evidence type="ECO:0000313" key="2">
    <source>
        <dbReference type="Proteomes" id="UP001303236"/>
    </source>
</evidence>
<evidence type="ECO:0000313" key="1">
    <source>
        <dbReference type="EMBL" id="WNF28027.1"/>
    </source>
</evidence>
<reference evidence="1 2" key="1">
    <citation type="submission" date="2023-09" db="EMBL/GenBank/DDBJ databases">
        <title>Genome completion map analysis of the actinomycetes C11-1.</title>
        <authorList>
            <person name="Qin P."/>
            <person name="Guan P."/>
        </authorList>
    </citation>
    <scope>NUCLEOTIDE SEQUENCE [LARGE SCALE GENOMIC DNA]</scope>
    <source>
        <strain evidence="1 2">C11-1</strain>
    </source>
</reference>
<proteinExistence type="predicted"/>
<protein>
    <submittedName>
        <fullName evidence="1">Uncharacterized protein</fullName>
    </submittedName>
</protein>
<organism evidence="1 2">
    <name type="scientific">Streptomyces durocortorensis</name>
    <dbReference type="NCBI Taxonomy" id="2811104"/>
    <lineage>
        <taxon>Bacteria</taxon>
        <taxon>Bacillati</taxon>
        <taxon>Actinomycetota</taxon>
        <taxon>Actinomycetes</taxon>
        <taxon>Kitasatosporales</taxon>
        <taxon>Streptomycetaceae</taxon>
        <taxon>Streptomyces</taxon>
    </lineage>
</organism>
<keyword evidence="2" id="KW-1185">Reference proteome</keyword>
<sequence length="56" mass="5711">MNDITSSDNLWTADSAGAVHPGLSLVIEDLDGLGEHTTALFTVCVLATPDTGLLAA</sequence>
<gene>
    <name evidence="1" type="ORF">RI138_14975</name>
</gene>
<name>A0ABY9VYJ1_9ACTN</name>
<accession>A0ABY9VYJ1</accession>